<reference evidence="1 2" key="1">
    <citation type="submission" date="2021-06" db="EMBL/GenBank/DDBJ databases">
        <authorList>
            <person name="Kallberg Y."/>
            <person name="Tangrot J."/>
            <person name="Rosling A."/>
        </authorList>
    </citation>
    <scope>NUCLEOTIDE SEQUENCE [LARGE SCALE GENOMIC DNA]</scope>
    <source>
        <strain evidence="1 2">120-4 pot B 10/14</strain>
    </source>
</reference>
<gene>
    <name evidence="1" type="ORF">GMARGA_LOCUS7521</name>
</gene>
<name>A0ABN7UJS8_GIGMA</name>
<proteinExistence type="predicted"/>
<protein>
    <submittedName>
        <fullName evidence="1">3658_t:CDS:1</fullName>
    </submittedName>
</protein>
<sequence length="49" mass="5868">MYNFVAHDEEVLVYLEATMLTKKINYCTRTRKFAAYACELLLLRRTIHN</sequence>
<keyword evidence="2" id="KW-1185">Reference proteome</keyword>
<evidence type="ECO:0000313" key="2">
    <source>
        <dbReference type="Proteomes" id="UP000789901"/>
    </source>
</evidence>
<dbReference type="EMBL" id="CAJVQB010003660">
    <property type="protein sequence ID" value="CAG8614445.1"/>
    <property type="molecule type" value="Genomic_DNA"/>
</dbReference>
<organism evidence="1 2">
    <name type="scientific">Gigaspora margarita</name>
    <dbReference type="NCBI Taxonomy" id="4874"/>
    <lineage>
        <taxon>Eukaryota</taxon>
        <taxon>Fungi</taxon>
        <taxon>Fungi incertae sedis</taxon>
        <taxon>Mucoromycota</taxon>
        <taxon>Glomeromycotina</taxon>
        <taxon>Glomeromycetes</taxon>
        <taxon>Diversisporales</taxon>
        <taxon>Gigasporaceae</taxon>
        <taxon>Gigaspora</taxon>
    </lineage>
</organism>
<accession>A0ABN7UJS8</accession>
<dbReference type="Proteomes" id="UP000789901">
    <property type="component" value="Unassembled WGS sequence"/>
</dbReference>
<comment type="caution">
    <text evidence="1">The sequence shown here is derived from an EMBL/GenBank/DDBJ whole genome shotgun (WGS) entry which is preliminary data.</text>
</comment>
<evidence type="ECO:0000313" key="1">
    <source>
        <dbReference type="EMBL" id="CAG8614445.1"/>
    </source>
</evidence>